<proteinExistence type="predicted"/>
<dbReference type="RefSeq" id="WP_152591961.1">
    <property type="nucleotide sequence ID" value="NZ_CP045227.1"/>
</dbReference>
<feature type="compositionally biased region" description="Polar residues" evidence="1">
    <location>
        <begin position="160"/>
        <end position="170"/>
    </location>
</feature>
<organism evidence="3 4">
    <name type="scientific">Nostoc sphaeroides CCNUC1</name>
    <dbReference type="NCBI Taxonomy" id="2653204"/>
    <lineage>
        <taxon>Bacteria</taxon>
        <taxon>Bacillati</taxon>
        <taxon>Cyanobacteriota</taxon>
        <taxon>Cyanophyceae</taxon>
        <taxon>Nostocales</taxon>
        <taxon>Nostocaceae</taxon>
        <taxon>Nostoc</taxon>
    </lineage>
</organism>
<feature type="compositionally biased region" description="Low complexity" evidence="1">
    <location>
        <begin position="137"/>
        <end position="159"/>
    </location>
</feature>
<dbReference type="KEGG" id="nsh:GXM_08895"/>
<feature type="region of interest" description="Disordered" evidence="1">
    <location>
        <begin position="134"/>
        <end position="170"/>
    </location>
</feature>
<dbReference type="Pfam" id="PF13355">
    <property type="entry name" value="ARC6-like_IMS"/>
    <property type="match status" value="1"/>
</dbReference>
<sequence>MQKLIIYSTLLTLFGCQNLGNSSSSVSSSKGCSEKPSISLRENDVQEISLNEKIITKSGQANASKAIGYKFQGESGQKLSYSTEADICIWLFAPDNEIITTRDLQKTGKYILQVSAPQGSKSFDLQMSLGIPQVAASSNSSSSSTTPSTISPTNESPNNRNQLEANVEPTSNSNIKPIYDITQEQALELVQKWYEAKPRIFGPPYDTNLVSGLTTGSLYDNLMSSEGPIAWLQKYDSYYTYNESKITNIIEFSNNAKKPYIRVKVYEDLYLNTSKGVDEENSGHYQNEFVYFFEKEENETWKISGYQKIS</sequence>
<accession>A0A5P8WFQ7</accession>
<evidence type="ECO:0000313" key="3">
    <source>
        <dbReference type="EMBL" id="QFS51401.1"/>
    </source>
</evidence>
<dbReference type="AlphaFoldDB" id="A0A5P8WFQ7"/>
<reference evidence="3 4" key="1">
    <citation type="submission" date="2019-10" db="EMBL/GenBank/DDBJ databases">
        <title>Genomic and transcriptomic insights into the perfect genentic adaptation of a filamentous nitrogen-fixing cyanobacterium to rice fields.</title>
        <authorList>
            <person name="Chen Z."/>
        </authorList>
    </citation>
    <scope>NUCLEOTIDE SEQUENCE [LARGE SCALE GENOMIC DNA]</scope>
    <source>
        <strain evidence="3">CCNUC1</strain>
    </source>
</reference>
<gene>
    <name evidence="3" type="ORF">GXM_08895</name>
</gene>
<evidence type="ECO:0000256" key="1">
    <source>
        <dbReference type="SAM" id="MobiDB-lite"/>
    </source>
</evidence>
<dbReference type="PROSITE" id="PS51257">
    <property type="entry name" value="PROKAR_LIPOPROTEIN"/>
    <property type="match status" value="1"/>
</dbReference>
<dbReference type="Proteomes" id="UP000326678">
    <property type="component" value="Chromosome Gxm2"/>
</dbReference>
<evidence type="ECO:0000259" key="2">
    <source>
        <dbReference type="Pfam" id="PF13355"/>
    </source>
</evidence>
<name>A0A5P8WFQ7_9NOSO</name>
<evidence type="ECO:0000313" key="4">
    <source>
        <dbReference type="Proteomes" id="UP000326678"/>
    </source>
</evidence>
<keyword evidence="4" id="KW-1185">Reference proteome</keyword>
<protein>
    <recommendedName>
        <fullName evidence="2">Plastid division protein CDP1-like IMS domain-containing protein</fullName>
    </recommendedName>
</protein>
<dbReference type="EMBL" id="CP045227">
    <property type="protein sequence ID" value="QFS51401.1"/>
    <property type="molecule type" value="Genomic_DNA"/>
</dbReference>
<feature type="domain" description="Plastid division protein CDP1-like IMS" evidence="2">
    <location>
        <begin position="186"/>
        <end position="303"/>
    </location>
</feature>
<dbReference type="InterPro" id="IPR025344">
    <property type="entry name" value="CDP1-like_IMS"/>
</dbReference>